<dbReference type="CDD" id="cd04301">
    <property type="entry name" value="NAT_SF"/>
    <property type="match status" value="1"/>
</dbReference>
<feature type="domain" description="N-acetyltransferase" evidence="1">
    <location>
        <begin position="8"/>
        <end position="145"/>
    </location>
</feature>
<dbReference type="InterPro" id="IPR000182">
    <property type="entry name" value="GNAT_dom"/>
</dbReference>
<dbReference type="EMBL" id="PVTP01000007">
    <property type="protein sequence ID" value="PRY76928.1"/>
    <property type="molecule type" value="Genomic_DNA"/>
</dbReference>
<dbReference type="Proteomes" id="UP000238007">
    <property type="component" value="Unassembled WGS sequence"/>
</dbReference>
<evidence type="ECO:0000313" key="2">
    <source>
        <dbReference type="EMBL" id="PRY76928.1"/>
    </source>
</evidence>
<reference evidence="2 3" key="1">
    <citation type="submission" date="2018-03" db="EMBL/GenBank/DDBJ databases">
        <title>Genomic Encyclopedia of Archaeal and Bacterial Type Strains, Phase II (KMG-II): from individual species to whole genera.</title>
        <authorList>
            <person name="Goeker M."/>
        </authorList>
    </citation>
    <scope>NUCLEOTIDE SEQUENCE [LARGE SCALE GENOMIC DNA]</scope>
    <source>
        <strain evidence="2 3">DSM 101533</strain>
    </source>
</reference>
<dbReference type="PROSITE" id="PS51186">
    <property type="entry name" value="GNAT"/>
    <property type="match status" value="1"/>
</dbReference>
<organism evidence="2 3">
    <name type="scientific">Yoonia maritima</name>
    <dbReference type="NCBI Taxonomy" id="1435347"/>
    <lineage>
        <taxon>Bacteria</taxon>
        <taxon>Pseudomonadati</taxon>
        <taxon>Pseudomonadota</taxon>
        <taxon>Alphaproteobacteria</taxon>
        <taxon>Rhodobacterales</taxon>
        <taxon>Paracoccaceae</taxon>
        <taxon>Yoonia</taxon>
    </lineage>
</organism>
<protein>
    <submittedName>
        <fullName evidence="2">Putative acetyltransferase</fullName>
    </submittedName>
</protein>
<sequence>MNLFQTPDFARDMKRGEEPAVDALLDLAFGGPDESRLVAALRKSRVIAGETVLPMDGQIIGYYALSYMVKPKGWLCLAPVAIHPDVQRRGYGKRMIGVLTEWARLTKTPVVVIGDAKFYQSAGFSSDAAKNLQSSYHIEHTLLAGAGDAQPQQTLVYPAPFADI</sequence>
<dbReference type="OrthoDB" id="9797178at2"/>
<evidence type="ECO:0000259" key="1">
    <source>
        <dbReference type="PROSITE" id="PS51186"/>
    </source>
</evidence>
<gene>
    <name evidence="2" type="ORF">CLV80_107105</name>
</gene>
<dbReference type="InterPro" id="IPR016181">
    <property type="entry name" value="Acyl_CoA_acyltransferase"/>
</dbReference>
<dbReference type="AlphaFoldDB" id="A0A2T0VXV7"/>
<accession>A0A2T0VXV7</accession>
<dbReference type="Gene3D" id="3.40.630.30">
    <property type="match status" value="1"/>
</dbReference>
<dbReference type="SUPFAM" id="SSF55729">
    <property type="entry name" value="Acyl-CoA N-acyltransferases (Nat)"/>
    <property type="match status" value="1"/>
</dbReference>
<comment type="caution">
    <text evidence="2">The sequence shown here is derived from an EMBL/GenBank/DDBJ whole genome shotgun (WGS) entry which is preliminary data.</text>
</comment>
<dbReference type="Pfam" id="PF13508">
    <property type="entry name" value="Acetyltransf_7"/>
    <property type="match status" value="1"/>
</dbReference>
<proteinExistence type="predicted"/>
<dbReference type="RefSeq" id="WP_106358095.1">
    <property type="nucleotide sequence ID" value="NZ_PVTP01000007.1"/>
</dbReference>
<name>A0A2T0VXV7_9RHOB</name>
<evidence type="ECO:0000313" key="3">
    <source>
        <dbReference type="Proteomes" id="UP000238007"/>
    </source>
</evidence>
<keyword evidence="3" id="KW-1185">Reference proteome</keyword>
<keyword evidence="2" id="KW-0808">Transferase</keyword>
<dbReference type="GO" id="GO:0016747">
    <property type="term" value="F:acyltransferase activity, transferring groups other than amino-acyl groups"/>
    <property type="evidence" value="ECO:0007669"/>
    <property type="project" value="InterPro"/>
</dbReference>